<evidence type="ECO:0000313" key="1">
    <source>
        <dbReference type="EMBL" id="KKL92450.1"/>
    </source>
</evidence>
<protein>
    <submittedName>
        <fullName evidence="1">Uncharacterized protein</fullName>
    </submittedName>
</protein>
<proteinExistence type="predicted"/>
<dbReference type="AlphaFoldDB" id="A0A0F9IF78"/>
<name>A0A0F9IF78_9ZZZZ</name>
<accession>A0A0F9IF78</accession>
<gene>
    <name evidence="1" type="ORF">LCGC14_1884530</name>
</gene>
<reference evidence="1" key="1">
    <citation type="journal article" date="2015" name="Nature">
        <title>Complex archaea that bridge the gap between prokaryotes and eukaryotes.</title>
        <authorList>
            <person name="Spang A."/>
            <person name="Saw J.H."/>
            <person name="Jorgensen S.L."/>
            <person name="Zaremba-Niedzwiedzka K."/>
            <person name="Martijn J."/>
            <person name="Lind A.E."/>
            <person name="van Eijk R."/>
            <person name="Schleper C."/>
            <person name="Guy L."/>
            <person name="Ettema T.J."/>
        </authorList>
    </citation>
    <scope>NUCLEOTIDE SEQUENCE</scope>
</reference>
<organism evidence="1">
    <name type="scientific">marine sediment metagenome</name>
    <dbReference type="NCBI Taxonomy" id="412755"/>
    <lineage>
        <taxon>unclassified sequences</taxon>
        <taxon>metagenomes</taxon>
        <taxon>ecological metagenomes</taxon>
    </lineage>
</organism>
<dbReference type="EMBL" id="LAZR01019459">
    <property type="protein sequence ID" value="KKL92450.1"/>
    <property type="molecule type" value="Genomic_DNA"/>
</dbReference>
<comment type="caution">
    <text evidence="1">The sequence shown here is derived from an EMBL/GenBank/DDBJ whole genome shotgun (WGS) entry which is preliminary data.</text>
</comment>
<sequence length="161" mass="18121">MKGTINLIEEKTFPSGDPYLRLQIGKAWYSCADSGLLELIITLDGKPVEFEFDVKGNYKNITSIVPTVLDEEETRVAVEEKKDAKAEATLKTEAQAAKLKDRALELDRWYLIHDHENRRSCLHAAVQLAVGSKEAAQVQVLSKEVLQVAKLFEKYITGEKE</sequence>